<feature type="compositionally biased region" description="Basic residues" evidence="1">
    <location>
        <begin position="124"/>
        <end position="133"/>
    </location>
</feature>
<dbReference type="EnsemblMetazoa" id="MESCA000860-RA">
    <property type="protein sequence ID" value="MESCA000860-PA"/>
    <property type="gene ID" value="MESCA000860"/>
</dbReference>
<accession>T1GC62</accession>
<organism evidence="2 3">
    <name type="scientific">Megaselia scalaris</name>
    <name type="common">Humpbacked fly</name>
    <name type="synonym">Phora scalaris</name>
    <dbReference type="NCBI Taxonomy" id="36166"/>
    <lineage>
        <taxon>Eukaryota</taxon>
        <taxon>Metazoa</taxon>
        <taxon>Ecdysozoa</taxon>
        <taxon>Arthropoda</taxon>
        <taxon>Hexapoda</taxon>
        <taxon>Insecta</taxon>
        <taxon>Pterygota</taxon>
        <taxon>Neoptera</taxon>
        <taxon>Endopterygota</taxon>
        <taxon>Diptera</taxon>
        <taxon>Brachycera</taxon>
        <taxon>Muscomorpha</taxon>
        <taxon>Platypezoidea</taxon>
        <taxon>Phoridae</taxon>
        <taxon>Megaseliini</taxon>
        <taxon>Megaselia</taxon>
    </lineage>
</organism>
<reference evidence="2" key="2">
    <citation type="submission" date="2015-06" db="UniProtKB">
        <authorList>
            <consortium name="EnsemblMetazoa"/>
        </authorList>
    </citation>
    <scope>IDENTIFICATION</scope>
</reference>
<feature type="region of interest" description="Disordered" evidence="1">
    <location>
        <begin position="115"/>
        <end position="179"/>
    </location>
</feature>
<proteinExistence type="predicted"/>
<dbReference type="HOGENOM" id="CLU_1505154_0_0_1"/>
<keyword evidence="3" id="KW-1185">Reference proteome</keyword>
<dbReference type="AlphaFoldDB" id="T1GC62"/>
<protein>
    <submittedName>
        <fullName evidence="2">Uncharacterized protein</fullName>
    </submittedName>
</protein>
<feature type="compositionally biased region" description="Basic and acidic residues" evidence="1">
    <location>
        <begin position="40"/>
        <end position="49"/>
    </location>
</feature>
<feature type="region of interest" description="Disordered" evidence="1">
    <location>
        <begin position="80"/>
        <end position="102"/>
    </location>
</feature>
<feature type="compositionally biased region" description="Gly residues" evidence="1">
    <location>
        <begin position="166"/>
        <end position="179"/>
    </location>
</feature>
<dbReference type="STRING" id="36166.T1GC62"/>
<name>T1GC62_MEGSC</name>
<evidence type="ECO:0000256" key="1">
    <source>
        <dbReference type="SAM" id="MobiDB-lite"/>
    </source>
</evidence>
<dbReference type="EMBL" id="CAQQ02391833">
    <property type="status" value="NOT_ANNOTATED_CDS"/>
    <property type="molecule type" value="Genomic_DNA"/>
</dbReference>
<feature type="region of interest" description="Disordered" evidence="1">
    <location>
        <begin position="25"/>
        <end position="49"/>
    </location>
</feature>
<sequence length="179" mass="19557">MILPYNLSPLTDIFNRCITEGGGTSRKLAEKNKKKKKEERKKSPEQLAKERARFEVEKVSLVRAKMAKLKKRPGKLGAVGDFPKRGASNIEAPKKKFGGSKFSVDLTDVSRNGALRLRSEANRHQKLSKKGGNKKVSSVKMDNKAGKNKFNKGKNFGGPRFQKKSGGAGSGGGKKGGRK</sequence>
<reference evidence="3" key="1">
    <citation type="submission" date="2013-02" db="EMBL/GenBank/DDBJ databases">
        <authorList>
            <person name="Hughes D."/>
        </authorList>
    </citation>
    <scope>NUCLEOTIDE SEQUENCE</scope>
    <source>
        <strain>Durham</strain>
        <strain evidence="3">NC isolate 2 -- Noor lab</strain>
    </source>
</reference>
<evidence type="ECO:0000313" key="2">
    <source>
        <dbReference type="EnsemblMetazoa" id="MESCA000860-PA"/>
    </source>
</evidence>
<dbReference type="Proteomes" id="UP000015102">
    <property type="component" value="Unassembled WGS sequence"/>
</dbReference>
<evidence type="ECO:0000313" key="3">
    <source>
        <dbReference type="Proteomes" id="UP000015102"/>
    </source>
</evidence>